<sequence length="63" mass="7222">MKLTVYNGGSQEFVMTPFARLIRMIERGQLRINVGKVFRLDEIVEAHRCMERNAANGKIVVLT</sequence>
<dbReference type="EMBL" id="AP024957">
    <property type="protein sequence ID" value="BCZ83303.1"/>
    <property type="molecule type" value="Genomic_DNA"/>
</dbReference>
<proteinExistence type="predicted"/>
<name>A0ABM7U8A2_9BURK</name>
<evidence type="ECO:0000313" key="2">
    <source>
        <dbReference type="Proteomes" id="UP001319874"/>
    </source>
</evidence>
<protein>
    <submittedName>
        <fullName evidence="1">Uncharacterized protein</fullName>
    </submittedName>
</protein>
<dbReference type="Gene3D" id="3.90.180.10">
    <property type="entry name" value="Medium-chain alcohol dehydrogenases, catalytic domain"/>
    <property type="match status" value="1"/>
</dbReference>
<organism evidence="1 2">
    <name type="scientific">Paraburkholderia terrae</name>
    <dbReference type="NCBI Taxonomy" id="311230"/>
    <lineage>
        <taxon>Bacteria</taxon>
        <taxon>Pseudomonadati</taxon>
        <taxon>Pseudomonadota</taxon>
        <taxon>Betaproteobacteria</taxon>
        <taxon>Burkholderiales</taxon>
        <taxon>Burkholderiaceae</taxon>
        <taxon>Paraburkholderia</taxon>
    </lineage>
</organism>
<reference evidence="1 2" key="1">
    <citation type="journal article" date="2022" name="Front. Microbiol.">
        <title>Identification and characterization of a novel class of self-sufficient cytochrome P450 hydroxylase involved in cyclohexanecarboxylate degradation in Paraburkholderia terrae strain KU-64.</title>
        <authorList>
            <person name="Yamamoto T."/>
            <person name="Hasegawa Y."/>
            <person name="Iwaki H."/>
        </authorList>
    </citation>
    <scope>NUCLEOTIDE SEQUENCE [LARGE SCALE GENOMIC DNA]</scope>
    <source>
        <strain evidence="1 2">KU-64</strain>
    </source>
</reference>
<evidence type="ECO:0000313" key="1">
    <source>
        <dbReference type="EMBL" id="BCZ83303.1"/>
    </source>
</evidence>
<dbReference type="Gene3D" id="3.40.50.720">
    <property type="entry name" value="NAD(P)-binding Rossmann-like Domain"/>
    <property type="match status" value="1"/>
</dbReference>
<keyword evidence="2" id="KW-1185">Reference proteome</keyword>
<dbReference type="Proteomes" id="UP001319874">
    <property type="component" value="Chromosome 3"/>
</dbReference>
<dbReference type="Pfam" id="PF13602">
    <property type="entry name" value="ADH_zinc_N_2"/>
    <property type="match status" value="1"/>
</dbReference>
<accession>A0ABM7U8A2</accession>
<gene>
    <name evidence="1" type="ORF">PTKU64_69780</name>
</gene>